<keyword evidence="5" id="KW-1185">Reference proteome</keyword>
<gene>
    <name evidence="4" type="ORF">PPRIM_AZ9-3.1.T0350099</name>
</gene>
<evidence type="ECO:0000313" key="5">
    <source>
        <dbReference type="Proteomes" id="UP000688137"/>
    </source>
</evidence>
<evidence type="ECO:0000256" key="2">
    <source>
        <dbReference type="SAM" id="Coils"/>
    </source>
</evidence>
<dbReference type="AlphaFoldDB" id="A0A8S1L881"/>
<sequence length="1269" mass="150440">MGAANCQSCCAKQESDTTELKLGRDKLKPKHDNSENDITQQEQKIQAKDHERFVVDQEQQKQKKETKKEPKKEAVKETPAKNVDENSKKSQEQDKQLNISANHSVSMNVANNQEGNDLIKSTMNCNERKKLPPIQLESGAVYEGEWKNGMRDGFGKQKWPDGSIYEGEWVEDKSSGRGKLTHADGDVYDGEWKNDKANGKGTYIHVNGAKYEGEWENDKQHGRGVENWPDGAKYEGQYFEGKKHGKGILNFADGSRYDGEFLQNDIHGEGTYIWPDKRVYKGQWKKNKMHGKGQIIWQDGRKYTGEYEEDKKHGKGVFEWADGRKYIGTWIQGNMGLEYTIYKIKKLKLENGMKEKEQNGLKKMKQINQLKNKKLKGKIYNNLIDQYNQYFILASQIFRINLFSNHICNYKQGYDSLQSTQYLIYIFMKVNQKKQVQFVKGTINSLENTSTIKYNHIEQNLINEKEFERNSNFTDSEFMSTCRELIVCQNCAKDLISQYKELYQTFLSRQEKFLFLQSDLKQYRIQCEIHTSNLIGSKRNDLFSNKKQKSSLNLLGQNRLSLMDFPKFLFKGEFQIIIRADVFKAQVNYFLKQMQVNETINNEKEIIMHINEIIDPQDNINFNEFIRQRDNQIIINYDYILFDKILKFGTTVLDIQIQDNFKSKILRAISSLILEQILNGRDQFIQKIVYLQVSFYKMTYMVKVLTFGLIKEFIKDNGRRIKCMEKDRQFGKMEGNILENMKKIKNMVKEFLNGLMEENILELGFKAGNMGLEYTIYKIKKLKLENGMKEKEQNGLKKMKQINQLKNKKLKGKIYNNLIDQYNQYFILASQIFRINLFSNHICNYKQGYDSLQSTQYLIYIFMKVNQKKQVQFVKGTINSLENTSTIKYNHIEQNLINEKEFERNSNFTDSEFMSTCRELIVCQNCAKDLISQYKELYQTFLSRQEKFLFLQSDLKQYRIQCEIHTSNLIGSKRNDLFSNKKQKSSLNLLGQNRLSLMDFPKFLFKGEFQIIIRADVFKAQVNYFLKQMQVNETINNEKEIIMHINEIIDPQDNINFNEFIRQRDNQIIINYDYILFDKILKFGTTVLDIQIQDNFKSKILRAISSLILEQILNGRDQFIQKYHLKINFIRILKQIIIQKIENRIQQIEYEKQQQMLIAYIEQEEKQIEVKKEKQRKKRQQRKLKKKVNQQLEQLEEEEEDDEETKNFFCDINFKTQKCESSHSDKEIITELLILKRNINEINQKRKQLRETIRKEWENYQKQFQSLKQ</sequence>
<feature type="coiled-coil region" evidence="2">
    <location>
        <begin position="1161"/>
        <end position="1205"/>
    </location>
</feature>
<dbReference type="PANTHER" id="PTHR43215:SF14">
    <property type="entry name" value="RADIAL SPOKE HEAD 1 HOMOLOG"/>
    <property type="match status" value="1"/>
</dbReference>
<organism evidence="4 5">
    <name type="scientific">Paramecium primaurelia</name>
    <dbReference type="NCBI Taxonomy" id="5886"/>
    <lineage>
        <taxon>Eukaryota</taxon>
        <taxon>Sar</taxon>
        <taxon>Alveolata</taxon>
        <taxon>Ciliophora</taxon>
        <taxon>Intramacronucleata</taxon>
        <taxon>Oligohymenophorea</taxon>
        <taxon>Peniculida</taxon>
        <taxon>Parameciidae</taxon>
        <taxon>Paramecium</taxon>
    </lineage>
</organism>
<evidence type="ECO:0000256" key="1">
    <source>
        <dbReference type="ARBA" id="ARBA00022737"/>
    </source>
</evidence>
<name>A0A8S1L881_PARPR</name>
<dbReference type="SMART" id="SM00698">
    <property type="entry name" value="MORN"/>
    <property type="match status" value="8"/>
</dbReference>
<protein>
    <submittedName>
        <fullName evidence="4">Uncharacterized protein</fullName>
    </submittedName>
</protein>
<keyword evidence="1" id="KW-0677">Repeat</keyword>
<proteinExistence type="predicted"/>
<feature type="region of interest" description="Disordered" evidence="3">
    <location>
        <begin position="1"/>
        <end position="95"/>
    </location>
</feature>
<dbReference type="InterPro" id="IPR003409">
    <property type="entry name" value="MORN"/>
</dbReference>
<comment type="caution">
    <text evidence="4">The sequence shown here is derived from an EMBL/GenBank/DDBJ whole genome shotgun (WGS) entry which is preliminary data.</text>
</comment>
<dbReference type="EMBL" id="CAJJDM010000034">
    <property type="protein sequence ID" value="CAD8063707.1"/>
    <property type="molecule type" value="Genomic_DNA"/>
</dbReference>
<dbReference type="Proteomes" id="UP000688137">
    <property type="component" value="Unassembled WGS sequence"/>
</dbReference>
<feature type="compositionally biased region" description="Basic and acidic residues" evidence="3">
    <location>
        <begin position="45"/>
        <end position="95"/>
    </location>
</feature>
<dbReference type="Pfam" id="PF02493">
    <property type="entry name" value="MORN"/>
    <property type="match status" value="8"/>
</dbReference>
<evidence type="ECO:0000256" key="3">
    <source>
        <dbReference type="SAM" id="MobiDB-lite"/>
    </source>
</evidence>
<reference evidence="4" key="1">
    <citation type="submission" date="2021-01" db="EMBL/GenBank/DDBJ databases">
        <authorList>
            <consortium name="Genoscope - CEA"/>
            <person name="William W."/>
        </authorList>
    </citation>
    <scope>NUCLEOTIDE SEQUENCE</scope>
</reference>
<feature type="compositionally biased region" description="Basic and acidic residues" evidence="3">
    <location>
        <begin position="13"/>
        <end position="34"/>
    </location>
</feature>
<dbReference type="PANTHER" id="PTHR43215">
    <property type="entry name" value="RADIAL SPOKE HEAD 1 HOMOLOG"/>
    <property type="match status" value="1"/>
</dbReference>
<accession>A0A8S1L881</accession>
<evidence type="ECO:0000313" key="4">
    <source>
        <dbReference type="EMBL" id="CAD8063707.1"/>
    </source>
</evidence>
<keyword evidence="2" id="KW-0175">Coiled coil</keyword>